<dbReference type="Gene3D" id="3.10.20.90">
    <property type="entry name" value="Phosphatidylinositol 3-kinase Catalytic Subunit, Chain A, domain 1"/>
    <property type="match status" value="1"/>
</dbReference>
<dbReference type="Proteomes" id="UP000000267">
    <property type="component" value="Unassembled WGS sequence"/>
</dbReference>
<evidence type="ECO:0000256" key="1">
    <source>
        <dbReference type="SAM" id="MobiDB-lite"/>
    </source>
</evidence>
<dbReference type="KEGG" id="vpo:Kpol_1055p8"/>
<dbReference type="InterPro" id="IPR001012">
    <property type="entry name" value="UBX_dom"/>
</dbReference>
<dbReference type="RefSeq" id="XP_001646510.1">
    <property type="nucleotide sequence ID" value="XM_001646460.1"/>
</dbReference>
<dbReference type="GO" id="GO:0043161">
    <property type="term" value="P:proteasome-mediated ubiquitin-dependent protein catabolic process"/>
    <property type="evidence" value="ECO:0007669"/>
    <property type="project" value="EnsemblFungi"/>
</dbReference>
<dbReference type="PROSITE" id="PS50033">
    <property type="entry name" value="UBX"/>
    <property type="match status" value="1"/>
</dbReference>
<dbReference type="EMBL" id="DS480386">
    <property type="protein sequence ID" value="EDO18652.1"/>
    <property type="molecule type" value="Genomic_DNA"/>
</dbReference>
<feature type="region of interest" description="Disordered" evidence="1">
    <location>
        <begin position="152"/>
        <end position="178"/>
    </location>
</feature>
<keyword evidence="4" id="KW-1185">Reference proteome</keyword>
<feature type="region of interest" description="Disordered" evidence="1">
    <location>
        <begin position="46"/>
        <end position="70"/>
    </location>
</feature>
<dbReference type="SMART" id="SM00166">
    <property type="entry name" value="UBX"/>
    <property type="match status" value="1"/>
</dbReference>
<proteinExistence type="predicted"/>
<dbReference type="Pfam" id="PF14555">
    <property type="entry name" value="UBA_4"/>
    <property type="match status" value="1"/>
</dbReference>
<dbReference type="SUPFAM" id="SSF54236">
    <property type="entry name" value="Ubiquitin-like"/>
    <property type="match status" value="1"/>
</dbReference>
<dbReference type="HOGENOM" id="CLU_021255_2_1_1"/>
<dbReference type="InterPro" id="IPR029071">
    <property type="entry name" value="Ubiquitin-like_domsf"/>
</dbReference>
<dbReference type="GO" id="GO:0051117">
    <property type="term" value="F:ATPase binding"/>
    <property type="evidence" value="ECO:0007669"/>
    <property type="project" value="EnsemblFungi"/>
</dbReference>
<dbReference type="PhylomeDB" id="A7TG82"/>
<dbReference type="GeneID" id="5546953"/>
<dbReference type="STRING" id="436907.A7TG82"/>
<dbReference type="SUPFAM" id="SSF46934">
    <property type="entry name" value="UBA-like"/>
    <property type="match status" value="1"/>
</dbReference>
<accession>A7TG82</accession>
<gene>
    <name evidence="3" type="ORF">Kpol_1055p8</name>
</gene>
<dbReference type="OMA" id="PAIFDCQ"/>
<dbReference type="InParanoid" id="A7TG82"/>
<protein>
    <recommendedName>
        <fullName evidence="2">UBX domain-containing protein</fullName>
    </recommendedName>
</protein>
<evidence type="ECO:0000313" key="4">
    <source>
        <dbReference type="Proteomes" id="UP000000267"/>
    </source>
</evidence>
<dbReference type="InterPro" id="IPR050730">
    <property type="entry name" value="UBX_domain-protein"/>
</dbReference>
<dbReference type="OrthoDB" id="270602at2759"/>
<feature type="compositionally biased region" description="Acidic residues" evidence="1">
    <location>
        <begin position="154"/>
        <end position="178"/>
    </location>
</feature>
<evidence type="ECO:0000313" key="3">
    <source>
        <dbReference type="EMBL" id="EDO18652.1"/>
    </source>
</evidence>
<dbReference type="InterPro" id="IPR006577">
    <property type="entry name" value="UAS"/>
</dbReference>
<name>A7TG82_VANPO</name>
<dbReference type="PANTHER" id="PTHR23322">
    <property type="entry name" value="FAS-ASSOCIATED PROTEIN"/>
    <property type="match status" value="1"/>
</dbReference>
<dbReference type="SUPFAM" id="SSF52833">
    <property type="entry name" value="Thioredoxin-like"/>
    <property type="match status" value="1"/>
</dbReference>
<dbReference type="CDD" id="cd14346">
    <property type="entry name" value="UBA_Ubx5_like"/>
    <property type="match status" value="1"/>
</dbReference>
<dbReference type="GO" id="GO:0043130">
    <property type="term" value="F:ubiquitin binding"/>
    <property type="evidence" value="ECO:0007669"/>
    <property type="project" value="EnsemblFungi"/>
</dbReference>
<organism evidence="4">
    <name type="scientific">Vanderwaltozyma polyspora (strain ATCC 22028 / DSM 70294 / BCRC 21397 / CBS 2163 / NBRC 10782 / NRRL Y-8283 / UCD 57-17)</name>
    <name type="common">Kluyveromyces polysporus</name>
    <dbReference type="NCBI Taxonomy" id="436907"/>
    <lineage>
        <taxon>Eukaryota</taxon>
        <taxon>Fungi</taxon>
        <taxon>Dikarya</taxon>
        <taxon>Ascomycota</taxon>
        <taxon>Saccharomycotina</taxon>
        <taxon>Saccharomycetes</taxon>
        <taxon>Saccharomycetales</taxon>
        <taxon>Saccharomycetaceae</taxon>
        <taxon>Vanderwaltozyma</taxon>
    </lineage>
</organism>
<evidence type="ECO:0000259" key="2">
    <source>
        <dbReference type="PROSITE" id="PS50033"/>
    </source>
</evidence>
<dbReference type="GO" id="GO:0005634">
    <property type="term" value="C:nucleus"/>
    <property type="evidence" value="ECO:0007669"/>
    <property type="project" value="TreeGrafter"/>
</dbReference>
<sequence>MDTGNIDQFMAITGSDNTDVANQYIEMAGGNLETALSLYFEHGGNPITSTGGGPDGGSAGNGGDNNNAIGAGESDADIAKRLQEEMYKEPQPGDPGYVRPPDQARHETLAETHVFPGTFAGYGGVYEPLRQTNVNDIFDRTRPVGVFNQRFESLDSDVDSDENERDSDISDEDEDDDRYEYVEQPVVELDDNGNVRESKKMVRRLKNVSKQEMLAMMFKPPFDMISKLSLERAKSKATERKKWVMINIQDVGIFQCQELNRDLWSSKEVKKLVRKNFIFLQYQYESPSAQQYIQYYGLSDKEILPHIAILDPMTGERLRQWNKTVPKKETFLREVEEFLNDFSLDPNTANPIVREPTPEIDPTTLTEEQQMDFAIRQSMGLPTAREETEPISEEPEIDPFESIEPVMHDEPPNRPGITTRIQIRTGDGRRIVRRFNAMDDTVRTIYEFVKSEIEGFDTCKFNLTNHQREDLLDKLDLSIEDAGLKNSSLLLSKEDDDDD</sequence>
<reference evidence="3 4" key="1">
    <citation type="journal article" date="2007" name="Proc. Natl. Acad. Sci. U.S.A.">
        <title>Independent sorting-out of thousands of duplicated gene pairs in two yeast species descended from a whole-genome duplication.</title>
        <authorList>
            <person name="Scannell D.R."/>
            <person name="Frank A.C."/>
            <person name="Conant G.C."/>
            <person name="Byrne K.P."/>
            <person name="Woolfit M."/>
            <person name="Wolfe K.H."/>
        </authorList>
    </citation>
    <scope>NUCLEOTIDE SEQUENCE [LARGE SCALE GENOMIC DNA]</scope>
    <source>
        <strain evidence="4">ATCC 22028 / DSM 70294 / BCRC 21397 / CBS 2163 / NBRC 10782 / NRRL Y-8283 / UCD 57-17</strain>
    </source>
</reference>
<feature type="domain" description="UBX" evidence="2">
    <location>
        <begin position="414"/>
        <end position="492"/>
    </location>
</feature>
<dbReference type="CDD" id="cd02958">
    <property type="entry name" value="UAS"/>
    <property type="match status" value="1"/>
</dbReference>
<dbReference type="PANTHER" id="PTHR23322:SF6">
    <property type="entry name" value="UBX DOMAIN-CONTAINING PROTEIN 7"/>
    <property type="match status" value="1"/>
</dbReference>
<dbReference type="InterPro" id="IPR036249">
    <property type="entry name" value="Thioredoxin-like_sf"/>
</dbReference>
<dbReference type="Gene3D" id="1.10.8.10">
    <property type="entry name" value="DNA helicase RuvA subunit, C-terminal domain"/>
    <property type="match status" value="1"/>
</dbReference>
<dbReference type="SMART" id="SM00594">
    <property type="entry name" value="UAS"/>
    <property type="match status" value="1"/>
</dbReference>
<dbReference type="Pfam" id="PF13899">
    <property type="entry name" value="Thioredoxin_7"/>
    <property type="match status" value="1"/>
</dbReference>
<dbReference type="eggNOG" id="KOG1364">
    <property type="taxonomic scope" value="Eukaryota"/>
</dbReference>
<dbReference type="FunCoup" id="A7TG82">
    <property type="interactions" value="1027"/>
</dbReference>
<feature type="compositionally biased region" description="Gly residues" evidence="1">
    <location>
        <begin position="50"/>
        <end position="63"/>
    </location>
</feature>
<dbReference type="Pfam" id="PF00789">
    <property type="entry name" value="UBX"/>
    <property type="match status" value="1"/>
</dbReference>
<dbReference type="InterPro" id="IPR009060">
    <property type="entry name" value="UBA-like_sf"/>
</dbReference>
<dbReference type="CDD" id="cd01767">
    <property type="entry name" value="UBX"/>
    <property type="match status" value="1"/>
</dbReference>
<dbReference type="Gene3D" id="3.40.30.10">
    <property type="entry name" value="Glutaredoxin"/>
    <property type="match status" value="1"/>
</dbReference>
<dbReference type="AlphaFoldDB" id="A7TG82"/>